<evidence type="ECO:0008006" key="4">
    <source>
        <dbReference type="Google" id="ProtNLM"/>
    </source>
</evidence>
<keyword evidence="1" id="KW-0472">Membrane</keyword>
<sequence>MTYYPYFCRKIIVFTRLLSYNIYREIPENDWVILIILSSIFVFVFSFSYLHRGGTLINYLRQEMTVSANNFLSWMISSAVFAVLLSTLISQYIPTLPEVIEKNAIGGFTLNKFGYTLAVLTAYYLFKTIFTYIFFQSVGAGKCWPRFYFVAGKFYLIYALVLMIMCVVHYYFSIDTVIIFPYYVLAGLIIWVGKIFYYIFQHPAVLPKEWYYKILYICTLQIAPVLVVYKSLF</sequence>
<protein>
    <recommendedName>
        <fullName evidence="4">DUF4271 domain-containing protein</fullName>
    </recommendedName>
</protein>
<feature type="transmembrane region" description="Helical" evidence="1">
    <location>
        <begin position="113"/>
        <end position="135"/>
    </location>
</feature>
<proteinExistence type="predicted"/>
<reference evidence="2 3" key="1">
    <citation type="submission" date="2018-06" db="EMBL/GenBank/DDBJ databases">
        <authorList>
            <consortium name="Pathogen Informatics"/>
            <person name="Doyle S."/>
        </authorList>
    </citation>
    <scope>NUCLEOTIDE SEQUENCE [LARGE SCALE GENOMIC DNA]</scope>
    <source>
        <strain evidence="2 3">NCTC11661</strain>
    </source>
</reference>
<keyword evidence="1" id="KW-1133">Transmembrane helix</keyword>
<feature type="transmembrane region" description="Helical" evidence="1">
    <location>
        <begin position="71"/>
        <end position="93"/>
    </location>
</feature>
<organism evidence="2 3">
    <name type="scientific">Bergeyella zoohelcum</name>
    <dbReference type="NCBI Taxonomy" id="1015"/>
    <lineage>
        <taxon>Bacteria</taxon>
        <taxon>Pseudomonadati</taxon>
        <taxon>Bacteroidota</taxon>
        <taxon>Flavobacteriia</taxon>
        <taxon>Flavobacteriales</taxon>
        <taxon>Weeksellaceae</taxon>
        <taxon>Bergeyella</taxon>
    </lineage>
</organism>
<evidence type="ECO:0000313" key="3">
    <source>
        <dbReference type="Proteomes" id="UP000255515"/>
    </source>
</evidence>
<keyword evidence="1" id="KW-0812">Transmembrane</keyword>
<dbReference type="Pfam" id="PF14093">
    <property type="entry name" value="DUF4271"/>
    <property type="match status" value="1"/>
</dbReference>
<dbReference type="Proteomes" id="UP000255515">
    <property type="component" value="Unassembled WGS sequence"/>
</dbReference>
<feature type="transmembrane region" description="Helical" evidence="1">
    <location>
        <begin position="147"/>
        <end position="172"/>
    </location>
</feature>
<evidence type="ECO:0000313" key="2">
    <source>
        <dbReference type="EMBL" id="SUV52397.1"/>
    </source>
</evidence>
<accession>A0A380ZSQ9</accession>
<dbReference type="InterPro" id="IPR025367">
    <property type="entry name" value="DUF4271"/>
</dbReference>
<dbReference type="RefSeq" id="WP_002664743.1">
    <property type="nucleotide sequence ID" value="NZ_UFTJ01000003.1"/>
</dbReference>
<dbReference type="EMBL" id="UFTJ01000003">
    <property type="protein sequence ID" value="SUV52397.1"/>
    <property type="molecule type" value="Genomic_DNA"/>
</dbReference>
<name>A0A380ZSQ9_9FLAO</name>
<gene>
    <name evidence="2" type="ORF">NCTC11661_01535</name>
</gene>
<feature type="transmembrane region" description="Helical" evidence="1">
    <location>
        <begin position="31"/>
        <end position="50"/>
    </location>
</feature>
<feature type="transmembrane region" description="Helical" evidence="1">
    <location>
        <begin position="210"/>
        <end position="229"/>
    </location>
</feature>
<evidence type="ECO:0000256" key="1">
    <source>
        <dbReference type="SAM" id="Phobius"/>
    </source>
</evidence>
<feature type="transmembrane region" description="Helical" evidence="1">
    <location>
        <begin position="178"/>
        <end position="198"/>
    </location>
</feature>
<dbReference type="AlphaFoldDB" id="A0A380ZSQ9"/>